<accession>A0A0A9AE74</accession>
<protein>
    <recommendedName>
        <fullName evidence="2">DYW domain-containing protein</fullName>
    </recommendedName>
</protein>
<reference evidence="1" key="2">
    <citation type="journal article" date="2015" name="Data Brief">
        <title>Shoot transcriptome of the giant reed, Arundo donax.</title>
        <authorList>
            <person name="Barrero R.A."/>
            <person name="Guerrero F.D."/>
            <person name="Moolhuijzen P."/>
            <person name="Goolsby J.A."/>
            <person name="Tidwell J."/>
            <person name="Bellgard S.E."/>
            <person name="Bellgard M.I."/>
        </authorList>
    </citation>
    <scope>NUCLEOTIDE SEQUENCE</scope>
    <source>
        <tissue evidence="1">Shoot tissue taken approximately 20 cm above the soil surface</tissue>
    </source>
</reference>
<organism evidence="1">
    <name type="scientific">Arundo donax</name>
    <name type="common">Giant reed</name>
    <name type="synonym">Donax arundinaceus</name>
    <dbReference type="NCBI Taxonomy" id="35708"/>
    <lineage>
        <taxon>Eukaryota</taxon>
        <taxon>Viridiplantae</taxon>
        <taxon>Streptophyta</taxon>
        <taxon>Embryophyta</taxon>
        <taxon>Tracheophyta</taxon>
        <taxon>Spermatophyta</taxon>
        <taxon>Magnoliopsida</taxon>
        <taxon>Liliopsida</taxon>
        <taxon>Poales</taxon>
        <taxon>Poaceae</taxon>
        <taxon>PACMAD clade</taxon>
        <taxon>Arundinoideae</taxon>
        <taxon>Arundineae</taxon>
        <taxon>Arundo</taxon>
    </lineage>
</organism>
<name>A0A0A9AE74_ARUDO</name>
<evidence type="ECO:0000313" key="1">
    <source>
        <dbReference type="EMBL" id="JAD48188.1"/>
    </source>
</evidence>
<sequence length="70" mass="7964">MKDKGVSKQPGCSWIEVDRKVNVFLARDNRHPCRNEIHDTLRIIQTEMSRISINAEITNGLTNYCSEACG</sequence>
<evidence type="ECO:0008006" key="2">
    <source>
        <dbReference type="Google" id="ProtNLM"/>
    </source>
</evidence>
<dbReference type="EMBL" id="GBRH01249707">
    <property type="protein sequence ID" value="JAD48188.1"/>
    <property type="molecule type" value="Transcribed_RNA"/>
</dbReference>
<reference evidence="1" key="1">
    <citation type="submission" date="2014-09" db="EMBL/GenBank/DDBJ databases">
        <authorList>
            <person name="Magalhaes I.L.F."/>
            <person name="Oliveira U."/>
            <person name="Santos F.R."/>
            <person name="Vidigal T.H.D.A."/>
            <person name="Brescovit A.D."/>
            <person name="Santos A.J."/>
        </authorList>
    </citation>
    <scope>NUCLEOTIDE SEQUENCE</scope>
    <source>
        <tissue evidence="1">Shoot tissue taken approximately 20 cm above the soil surface</tissue>
    </source>
</reference>
<proteinExistence type="predicted"/>
<dbReference type="AlphaFoldDB" id="A0A0A9AE74"/>